<keyword evidence="3" id="KW-1185">Reference proteome</keyword>
<gene>
    <name evidence="1" type="ORF">CWC46_10165</name>
    <name evidence="2" type="ORF">Ser39006_010170</name>
</gene>
<dbReference type="OrthoDB" id="981968at2"/>
<protein>
    <recommendedName>
        <fullName evidence="5">Glycosaminoglycan attachment site</fullName>
    </recommendedName>
</protein>
<dbReference type="EMBL" id="CP025084">
    <property type="protein sequence ID" value="AUH04452.1"/>
    <property type="molecule type" value="Genomic_DNA"/>
</dbReference>
<evidence type="ECO:0008006" key="5">
    <source>
        <dbReference type="Google" id="ProtNLM"/>
    </source>
</evidence>
<dbReference type="RefSeq" id="WP_021016695.1">
    <property type="nucleotide sequence ID" value="NZ_CP025084.1"/>
</dbReference>
<dbReference type="EMBL" id="CP025085">
    <property type="protein sequence ID" value="AUH00133.1"/>
    <property type="molecule type" value="Genomic_DNA"/>
</dbReference>
<reference evidence="1 4" key="3">
    <citation type="submission" date="2017-11" db="EMBL/GenBank/DDBJ databases">
        <title>Complete genome sequence of Serratia sp. ATCC 39006 LacA.</title>
        <authorList>
            <person name="Hampton H.G."/>
            <person name="Jackson S.A."/>
            <person name="Jauregui R."/>
            <person name="Poulter G.T.M."/>
            <person name="Salmond G.P.C."/>
            <person name="Fineran P.C."/>
        </authorList>
    </citation>
    <scope>NUCLEOTIDE SEQUENCE [LARGE SCALE GENOMIC DNA]</scope>
    <source>
        <strain evidence="1 4">ATCC 39006</strain>
    </source>
</reference>
<reference evidence="2" key="4">
    <citation type="submission" date="2017-11" db="EMBL/GenBank/DDBJ databases">
        <title>Complete genome sequence of Serratia sp. ATCC 39006.</title>
        <authorList>
            <person name="Hampton H.G."/>
            <person name="Jackson S.A."/>
            <person name="Jauregui R."/>
            <person name="Poulter G.T.M."/>
            <person name="Salmond G.P.C."/>
            <person name="Fineran P.C."/>
        </authorList>
    </citation>
    <scope>NUCLEOTIDE SEQUENCE</scope>
    <source>
        <strain evidence="2">ATCC 39006</strain>
    </source>
</reference>
<reference evidence="2 3" key="1">
    <citation type="journal article" date="2013" name="Genome Announc.">
        <title>Draft genome sequence of Serratia sp. strain ATCC 39006, a model bacterium for analysis of the biosynthesis and regulation of prodigiosin, a carbapenem, and gas vesicles.</title>
        <authorList>
            <person name="Fineran P.C."/>
            <person name="Iglesias Cans M.C."/>
            <person name="Ramsay J.P."/>
            <person name="Wilf N.M."/>
            <person name="Cossyleon D."/>
            <person name="McNeil M.B."/>
            <person name="Williamson N.R."/>
            <person name="Monson R.E."/>
            <person name="Becher S.A."/>
            <person name="Stanton J.A."/>
            <person name="Brugger K."/>
            <person name="Brown S.D."/>
            <person name="Salmond G.P."/>
        </authorList>
    </citation>
    <scope>NUCLEOTIDE SEQUENCE [LARGE SCALE GENOMIC DNA]</scope>
    <source>
        <strain evidence="2">ATCC 39006</strain>
        <strain evidence="3">ATCC 39006 / SC 11482</strain>
    </source>
</reference>
<dbReference type="STRING" id="104623.Ser39006_03433"/>
<dbReference type="Proteomes" id="UP000017700">
    <property type="component" value="Chromosome"/>
</dbReference>
<organism evidence="2 3">
    <name type="scientific">Serratia sp. (strain ATCC 39006)</name>
    <name type="common">Prodigiosinella confusarubida</name>
    <dbReference type="NCBI Taxonomy" id="104623"/>
    <lineage>
        <taxon>Bacteria</taxon>
        <taxon>Pseudomonadati</taxon>
        <taxon>Pseudomonadota</taxon>
        <taxon>Gammaproteobacteria</taxon>
        <taxon>Enterobacterales</taxon>
        <taxon>Pectobacteriaceae</taxon>
        <taxon>Prodigiosinella</taxon>
    </lineage>
</organism>
<dbReference type="KEGG" id="sera:Ser39006_010170"/>
<evidence type="ECO:0000313" key="4">
    <source>
        <dbReference type="Proteomes" id="UP000233778"/>
    </source>
</evidence>
<evidence type="ECO:0000313" key="1">
    <source>
        <dbReference type="EMBL" id="AUH00133.1"/>
    </source>
</evidence>
<evidence type="ECO:0000313" key="3">
    <source>
        <dbReference type="Proteomes" id="UP000017700"/>
    </source>
</evidence>
<dbReference type="Proteomes" id="UP000233778">
    <property type="component" value="Chromosome"/>
</dbReference>
<dbReference type="KEGG" id="serq:CWC46_10165"/>
<sequence length="348" mass="40131">MDFFLPLVNEDKFHENFKRVLLKNDKLAQNLFNKWAAEFVDRDNKIIKEFQTSFNSTFWEVYLHAALKHYGLSVDFTFSSPDFCIPDAQIVIEATTANAAKDKTPEWDKKYTTEEMAKLNRFGELNREAMVRISNAIKQKEKKYSSSYSKLDHVKGKSFVLAVAPFEQPYFNLQYDRAIRAVLYSDYINEDAYLDNPELYPDGPPNQYLDYITKDNGTEIPLGFFCDEQYENISAVMFNCNATWGKVVAIANKNNPLGQISSVWAVPPTGKPKGTICKPSEYNENILDGLMIFHNPYAKKPLSPSIFKSERVVQFFPDYKTKTLQVENYNDCLHSRTVIIANIENEKD</sequence>
<proteinExistence type="predicted"/>
<name>A0A2I5TIT6_SERS3</name>
<reference evidence="2" key="2">
    <citation type="submission" date="2013-09" db="EMBL/GenBank/DDBJ databases">
        <authorList>
            <person name="Wang G."/>
            <person name="Yang Y."/>
            <person name="Su Y."/>
        </authorList>
    </citation>
    <scope>NUCLEOTIDE SEQUENCE</scope>
    <source>
        <strain evidence="2">ATCC 39006</strain>
    </source>
</reference>
<accession>A0A2I5TIT6</accession>
<evidence type="ECO:0000313" key="2">
    <source>
        <dbReference type="EMBL" id="AUH04452.1"/>
    </source>
</evidence>
<dbReference type="AlphaFoldDB" id="A0A2I5TIT6"/>